<proteinExistence type="predicted"/>
<reference evidence="2" key="1">
    <citation type="submission" date="2016-11" db="UniProtKB">
        <authorList>
            <consortium name="WormBaseParasite"/>
        </authorList>
    </citation>
    <scope>IDENTIFICATION</scope>
</reference>
<dbReference type="Pfam" id="PF14776">
    <property type="entry name" value="UNC-79"/>
    <property type="match status" value="1"/>
</dbReference>
<evidence type="ECO:0000313" key="2">
    <source>
        <dbReference type="WBParaSite" id="Hba_03768"/>
    </source>
</evidence>
<dbReference type="WBParaSite" id="Hba_03768">
    <property type="protein sequence ID" value="Hba_03768"/>
    <property type="gene ID" value="Hba_03768"/>
</dbReference>
<name>A0A1I7WFN2_HETBA</name>
<dbReference type="InterPro" id="IPR024855">
    <property type="entry name" value="UNC79"/>
</dbReference>
<dbReference type="Proteomes" id="UP000095283">
    <property type="component" value="Unplaced"/>
</dbReference>
<accession>A0A1I7WFN2</accession>
<protein>
    <submittedName>
        <fullName evidence="2">Helitron_like_N domain-containing protein</fullName>
    </submittedName>
</protein>
<keyword evidence="1" id="KW-1185">Reference proteome</keyword>
<dbReference type="PANTHER" id="PTHR21696">
    <property type="entry name" value="PROTEIN UNC-79 HOMOLOG"/>
    <property type="match status" value="1"/>
</dbReference>
<dbReference type="AlphaFoldDB" id="A0A1I7WFN2"/>
<sequence>MGGETNGQHLKVIAKGTSESRVAAANLLFHYWPFANPHILHRKIIHTKCCYDPMICADVADTSPPVFLCKKCAENVIAERKVVMHSLTQPMPTGNGTCQNKLNTNLRNALKILRQSTDSCTKKVQWKNSTDQRFINYVSNALADDLLTHKHEEHSLQNGHRTNWKMNRILARFMEDTKQKSMRSIKTVRHAFDT</sequence>
<evidence type="ECO:0000313" key="1">
    <source>
        <dbReference type="Proteomes" id="UP000095283"/>
    </source>
</evidence>
<organism evidence="1 2">
    <name type="scientific">Heterorhabditis bacteriophora</name>
    <name type="common">Entomopathogenic nematode worm</name>
    <dbReference type="NCBI Taxonomy" id="37862"/>
    <lineage>
        <taxon>Eukaryota</taxon>
        <taxon>Metazoa</taxon>
        <taxon>Ecdysozoa</taxon>
        <taxon>Nematoda</taxon>
        <taxon>Chromadorea</taxon>
        <taxon>Rhabditida</taxon>
        <taxon>Rhabditina</taxon>
        <taxon>Rhabditomorpha</taxon>
        <taxon>Strongyloidea</taxon>
        <taxon>Heterorhabditidae</taxon>
        <taxon>Heterorhabditis</taxon>
    </lineage>
</organism>
<dbReference type="PANTHER" id="PTHR21696:SF2">
    <property type="entry name" value="PROTEIN UNC-79 HOMOLOG"/>
    <property type="match status" value="1"/>
</dbReference>